<reference evidence="2 3" key="1">
    <citation type="submission" date="2014-04" db="EMBL/GenBank/DDBJ databases">
        <authorList>
            <consortium name="DOE Joint Genome Institute"/>
            <person name="Kuo A."/>
            <person name="Gay G."/>
            <person name="Dore J."/>
            <person name="Kohler A."/>
            <person name="Nagy L.G."/>
            <person name="Floudas D."/>
            <person name="Copeland A."/>
            <person name="Barry K.W."/>
            <person name="Cichocki N."/>
            <person name="Veneault-Fourrey C."/>
            <person name="LaButti K."/>
            <person name="Lindquist E.A."/>
            <person name="Lipzen A."/>
            <person name="Lundell T."/>
            <person name="Morin E."/>
            <person name="Murat C."/>
            <person name="Sun H."/>
            <person name="Tunlid A."/>
            <person name="Henrissat B."/>
            <person name="Grigoriev I.V."/>
            <person name="Hibbett D.S."/>
            <person name="Martin F."/>
            <person name="Nordberg H.P."/>
            <person name="Cantor M.N."/>
            <person name="Hua S.X."/>
        </authorList>
    </citation>
    <scope>NUCLEOTIDE SEQUENCE [LARGE SCALE GENOMIC DNA]</scope>
    <source>
        <strain evidence="3">h7</strain>
    </source>
</reference>
<keyword evidence="3" id="KW-1185">Reference proteome</keyword>
<dbReference type="HOGENOM" id="CLU_046025_16_2_1"/>
<dbReference type="Proteomes" id="UP000053424">
    <property type="component" value="Unassembled WGS sequence"/>
</dbReference>
<keyword evidence="1" id="KW-0812">Transmembrane</keyword>
<accession>A0A0C2XHD9</accession>
<reference evidence="3" key="2">
    <citation type="submission" date="2015-01" db="EMBL/GenBank/DDBJ databases">
        <title>Evolutionary Origins and Diversification of the Mycorrhizal Mutualists.</title>
        <authorList>
            <consortium name="DOE Joint Genome Institute"/>
            <consortium name="Mycorrhizal Genomics Consortium"/>
            <person name="Kohler A."/>
            <person name="Kuo A."/>
            <person name="Nagy L.G."/>
            <person name="Floudas D."/>
            <person name="Copeland A."/>
            <person name="Barry K.W."/>
            <person name="Cichocki N."/>
            <person name="Veneault-Fourrey C."/>
            <person name="LaButti K."/>
            <person name="Lindquist E.A."/>
            <person name="Lipzen A."/>
            <person name="Lundell T."/>
            <person name="Morin E."/>
            <person name="Murat C."/>
            <person name="Riley R."/>
            <person name="Ohm R."/>
            <person name="Sun H."/>
            <person name="Tunlid A."/>
            <person name="Henrissat B."/>
            <person name="Grigoriev I.V."/>
            <person name="Hibbett D.S."/>
            <person name="Martin F."/>
        </authorList>
    </citation>
    <scope>NUCLEOTIDE SEQUENCE [LARGE SCALE GENOMIC DNA]</scope>
    <source>
        <strain evidence="3">h7</strain>
    </source>
</reference>
<feature type="transmembrane region" description="Helical" evidence="1">
    <location>
        <begin position="107"/>
        <end position="130"/>
    </location>
</feature>
<evidence type="ECO:0000313" key="3">
    <source>
        <dbReference type="Proteomes" id="UP000053424"/>
    </source>
</evidence>
<proteinExistence type="predicted"/>
<gene>
    <name evidence="2" type="ORF">M413DRAFT_77301</name>
</gene>
<sequence length="162" mass="18153">MQLLGYLFHWGLFGVLCMQVYMYYLAFPTDPARNKFFVYSVFILEVTQTIIITQSAFHVFAAGYGNFAFFDGVELAWFSVPIITGVVAFIAQTFYAYRISILSQTRWVAGVIMGLAFLQLGGSVASAVVLHDAKLFSKLLGPHFFITAAVRSLRAELYSLFV</sequence>
<protein>
    <submittedName>
        <fullName evidence="2">Uncharacterized protein</fullName>
    </submittedName>
</protein>
<dbReference type="PANTHER" id="PTHR40465">
    <property type="entry name" value="CHROMOSOME 1, WHOLE GENOME SHOTGUN SEQUENCE"/>
    <property type="match status" value="1"/>
</dbReference>
<evidence type="ECO:0000256" key="1">
    <source>
        <dbReference type="SAM" id="Phobius"/>
    </source>
</evidence>
<organism evidence="2 3">
    <name type="scientific">Hebeloma cylindrosporum</name>
    <dbReference type="NCBI Taxonomy" id="76867"/>
    <lineage>
        <taxon>Eukaryota</taxon>
        <taxon>Fungi</taxon>
        <taxon>Dikarya</taxon>
        <taxon>Basidiomycota</taxon>
        <taxon>Agaricomycotina</taxon>
        <taxon>Agaricomycetes</taxon>
        <taxon>Agaricomycetidae</taxon>
        <taxon>Agaricales</taxon>
        <taxon>Agaricineae</taxon>
        <taxon>Hymenogastraceae</taxon>
        <taxon>Hebeloma</taxon>
    </lineage>
</organism>
<dbReference type="PANTHER" id="PTHR40465:SF1">
    <property type="entry name" value="DUF6534 DOMAIN-CONTAINING PROTEIN"/>
    <property type="match status" value="1"/>
</dbReference>
<dbReference type="OrthoDB" id="3053835at2759"/>
<feature type="transmembrane region" description="Helical" evidence="1">
    <location>
        <begin position="75"/>
        <end position="95"/>
    </location>
</feature>
<name>A0A0C2XHD9_HEBCY</name>
<dbReference type="AlphaFoldDB" id="A0A0C2XHD9"/>
<keyword evidence="1" id="KW-1133">Transmembrane helix</keyword>
<feature type="transmembrane region" description="Helical" evidence="1">
    <location>
        <begin position="36"/>
        <end position="63"/>
    </location>
</feature>
<keyword evidence="1" id="KW-0472">Membrane</keyword>
<dbReference type="EMBL" id="KN831798">
    <property type="protein sequence ID" value="KIM37283.1"/>
    <property type="molecule type" value="Genomic_DNA"/>
</dbReference>
<feature type="transmembrane region" description="Helical" evidence="1">
    <location>
        <begin position="6"/>
        <end position="24"/>
    </location>
</feature>
<evidence type="ECO:0000313" key="2">
    <source>
        <dbReference type="EMBL" id="KIM37283.1"/>
    </source>
</evidence>